<dbReference type="PANTHER" id="PTHR43268">
    <property type="entry name" value="THIOSULFATE SULFURTRANSFERASE/RHODANESE-LIKE DOMAIN-CONTAINING PROTEIN 2"/>
    <property type="match status" value="1"/>
</dbReference>
<dbReference type="AlphaFoldDB" id="A0A381STX2"/>
<dbReference type="Gene3D" id="3.40.250.10">
    <property type="entry name" value="Rhodanese-like domain"/>
    <property type="match status" value="1"/>
</dbReference>
<sequence length="311" mass="35862">MPEKKIIASFYKFIDWSDFQEKKPVLEKICRQNNIVGTILLAPEGINGTISGSQEEILTTIKELKKDSRLSDLESKFAEALGKPFKRMKVRLKKEIVSMGKENINPGQITGTHVSAEEWNQIIQDPKTLVVDTRNEYEHAIGNFEGSIDPKTKSFRQFPKWVEEKLKPLMEKQNKTKVAMFCTGGIRCEKASSFLLHEGFEEVLQLQGGILKYLEKINLENSLWEGECFVFDDRVSIQHGLLEGNYSMCHACRMPIDDDDLKSKQYKEGISCPHCYGMHTEERKQRFAERQKQIKLAKQRNEKHIGKKFSV</sequence>
<accession>A0A381STX2</accession>
<proteinExistence type="inferred from homology"/>
<dbReference type="Pfam" id="PF00581">
    <property type="entry name" value="Rhodanese"/>
    <property type="match status" value="1"/>
</dbReference>
<reference evidence="2" key="1">
    <citation type="submission" date="2018-05" db="EMBL/GenBank/DDBJ databases">
        <authorList>
            <person name="Lanie J.A."/>
            <person name="Ng W.-L."/>
            <person name="Kazmierczak K.M."/>
            <person name="Andrzejewski T.M."/>
            <person name="Davidsen T.M."/>
            <person name="Wayne K.J."/>
            <person name="Tettelin H."/>
            <person name="Glass J.I."/>
            <person name="Rusch D."/>
            <person name="Podicherti R."/>
            <person name="Tsui H.-C.T."/>
            <person name="Winkler M.E."/>
        </authorList>
    </citation>
    <scope>NUCLEOTIDE SEQUENCE</scope>
</reference>
<dbReference type="SMART" id="SM00450">
    <property type="entry name" value="RHOD"/>
    <property type="match status" value="1"/>
</dbReference>
<dbReference type="InterPro" id="IPR001763">
    <property type="entry name" value="Rhodanese-like_dom"/>
</dbReference>
<dbReference type="HAMAP" id="MF_00469">
    <property type="entry name" value="TrhO"/>
    <property type="match status" value="1"/>
</dbReference>
<gene>
    <name evidence="2" type="ORF">METZ01_LOCUS57627</name>
</gene>
<dbReference type="NCBIfam" id="NF001136">
    <property type="entry name" value="PRK00142.1-4"/>
    <property type="match status" value="1"/>
</dbReference>
<evidence type="ECO:0000259" key="1">
    <source>
        <dbReference type="PROSITE" id="PS50206"/>
    </source>
</evidence>
<protein>
    <recommendedName>
        <fullName evidence="1">Rhodanese domain-containing protein</fullName>
    </recommendedName>
</protein>
<evidence type="ECO:0000313" key="2">
    <source>
        <dbReference type="EMBL" id="SVA04773.1"/>
    </source>
</evidence>
<dbReference type="Gene3D" id="3.30.70.100">
    <property type="match status" value="1"/>
</dbReference>
<dbReference type="CDD" id="cd01518">
    <property type="entry name" value="RHOD_YceA"/>
    <property type="match status" value="1"/>
</dbReference>
<dbReference type="PANTHER" id="PTHR43268:SF3">
    <property type="entry name" value="RHODANESE-LIKE DOMAIN-CONTAINING PROTEIN 7-RELATED"/>
    <property type="match status" value="1"/>
</dbReference>
<dbReference type="InterPro" id="IPR020936">
    <property type="entry name" value="TrhO"/>
</dbReference>
<dbReference type="EMBL" id="UINC01003263">
    <property type="protein sequence ID" value="SVA04773.1"/>
    <property type="molecule type" value="Genomic_DNA"/>
</dbReference>
<dbReference type="InterPro" id="IPR036873">
    <property type="entry name" value="Rhodanese-like_dom_sf"/>
</dbReference>
<name>A0A381STX2_9ZZZZ</name>
<dbReference type="InterPro" id="IPR040503">
    <property type="entry name" value="TRHO_N"/>
</dbReference>
<dbReference type="PROSITE" id="PS50206">
    <property type="entry name" value="RHODANESE_3"/>
    <property type="match status" value="1"/>
</dbReference>
<feature type="domain" description="Rhodanese" evidence="1">
    <location>
        <begin position="124"/>
        <end position="222"/>
    </location>
</feature>
<dbReference type="Pfam" id="PF17773">
    <property type="entry name" value="UPF0176_N"/>
    <property type="match status" value="1"/>
</dbReference>
<dbReference type="SUPFAM" id="SSF52821">
    <property type="entry name" value="Rhodanese/Cell cycle control phosphatase"/>
    <property type="match status" value="1"/>
</dbReference>
<organism evidence="2">
    <name type="scientific">marine metagenome</name>
    <dbReference type="NCBI Taxonomy" id="408172"/>
    <lineage>
        <taxon>unclassified sequences</taxon>
        <taxon>metagenomes</taxon>
        <taxon>ecological metagenomes</taxon>
    </lineage>
</organism>